<dbReference type="SUPFAM" id="SSF52799">
    <property type="entry name" value="(Phosphotyrosine protein) phosphatases II"/>
    <property type="match status" value="1"/>
</dbReference>
<dbReference type="Gene3D" id="3.90.190.10">
    <property type="entry name" value="Protein tyrosine phosphatase superfamily"/>
    <property type="match status" value="1"/>
</dbReference>
<organism evidence="2 3">
    <name type="scientific">Dibothriocephalus latus</name>
    <name type="common">Fish tapeworm</name>
    <name type="synonym">Diphyllobothrium latum</name>
    <dbReference type="NCBI Taxonomy" id="60516"/>
    <lineage>
        <taxon>Eukaryota</taxon>
        <taxon>Metazoa</taxon>
        <taxon>Spiralia</taxon>
        <taxon>Lophotrochozoa</taxon>
        <taxon>Platyhelminthes</taxon>
        <taxon>Cestoda</taxon>
        <taxon>Eucestoda</taxon>
        <taxon>Diphyllobothriidea</taxon>
        <taxon>Diphyllobothriidae</taxon>
        <taxon>Dibothriocephalus</taxon>
    </lineage>
</organism>
<feature type="domain" description="Tyrosine-protein phosphatase" evidence="1">
    <location>
        <begin position="56"/>
        <end position="310"/>
    </location>
</feature>
<gene>
    <name evidence="2" type="ORF">DILT_LOCUS13959</name>
</gene>
<dbReference type="OrthoDB" id="6274266at2759"/>
<dbReference type="GO" id="GO:0004725">
    <property type="term" value="F:protein tyrosine phosphatase activity"/>
    <property type="evidence" value="ECO:0007669"/>
    <property type="project" value="InterPro"/>
</dbReference>
<proteinExistence type="predicted"/>
<dbReference type="PROSITE" id="PS50055">
    <property type="entry name" value="TYR_PHOSPHATASE_PTP"/>
    <property type="match status" value="1"/>
</dbReference>
<dbReference type="SMART" id="SM00194">
    <property type="entry name" value="PTPc"/>
    <property type="match status" value="1"/>
</dbReference>
<dbReference type="PANTHER" id="PTHR19134">
    <property type="entry name" value="RECEPTOR-TYPE TYROSINE-PROTEIN PHOSPHATASE"/>
    <property type="match status" value="1"/>
</dbReference>
<dbReference type="InterPro" id="IPR029021">
    <property type="entry name" value="Prot-tyrosine_phosphatase-like"/>
</dbReference>
<evidence type="ECO:0000313" key="3">
    <source>
        <dbReference type="Proteomes" id="UP000281553"/>
    </source>
</evidence>
<protein>
    <recommendedName>
        <fullName evidence="1">Tyrosine-protein phosphatase domain-containing protein</fullName>
    </recommendedName>
</protein>
<dbReference type="PANTHER" id="PTHR19134:SF449">
    <property type="entry name" value="TYROSINE-PROTEIN PHOSPHATASE 1"/>
    <property type="match status" value="1"/>
</dbReference>
<name>A0A3P7PQC2_DIBLA</name>
<evidence type="ECO:0000259" key="1">
    <source>
        <dbReference type="PROSITE" id="PS50055"/>
    </source>
</evidence>
<dbReference type="Pfam" id="PF00102">
    <property type="entry name" value="Y_phosphatase"/>
    <property type="match status" value="1"/>
</dbReference>
<accession>A0A3P7PQC2</accession>
<reference evidence="2 3" key="1">
    <citation type="submission" date="2018-11" db="EMBL/GenBank/DDBJ databases">
        <authorList>
            <consortium name="Pathogen Informatics"/>
        </authorList>
    </citation>
    <scope>NUCLEOTIDE SEQUENCE [LARGE SCALE GENOMIC DNA]</scope>
</reference>
<dbReference type="InterPro" id="IPR050348">
    <property type="entry name" value="Protein-Tyr_Phosphatase"/>
</dbReference>
<sequence>MSSIEETKLDALPKSYAAWSLPSGKRDPRFLIIDPTKGPDSTLLGTKSLDEVAASFKREFDSLPTGRILPHSAGMKTLNRYKNRSEHSLPYDHSRVKLKRSLNSPENDYINASFVDGYMRRKAYIAAQSPFNATTAADFWVMIFQCNVSQIVMLTNRIEGGNVEQERAYDEALFANGHTNSVERQYDSLLVLALDSTEYANFTLRRFQISDLTSGAVQLVNQYQFHDWQPRRLFCPSGRWHRRGSSSGQAVRVQTRTATAAAAAGEELTDFDCLALIDFYFHVVTARRPEDGPLLVHCEEGKSFPRSGYFDIYLIYRGL</sequence>
<keyword evidence="3" id="KW-1185">Reference proteome</keyword>
<evidence type="ECO:0000313" key="2">
    <source>
        <dbReference type="EMBL" id="VDN22032.1"/>
    </source>
</evidence>
<dbReference type="EMBL" id="UYRU01072260">
    <property type="protein sequence ID" value="VDN22032.1"/>
    <property type="molecule type" value="Genomic_DNA"/>
</dbReference>
<dbReference type="AlphaFoldDB" id="A0A3P7PQC2"/>
<dbReference type="Proteomes" id="UP000281553">
    <property type="component" value="Unassembled WGS sequence"/>
</dbReference>
<dbReference type="InterPro" id="IPR000242">
    <property type="entry name" value="PTP_cat"/>
</dbReference>